<protein>
    <submittedName>
        <fullName evidence="1">Uncharacterized protein</fullName>
    </submittedName>
</protein>
<reference evidence="1" key="1">
    <citation type="submission" date="2020-05" db="EMBL/GenBank/DDBJ databases">
        <title>Large-scale comparative analyses of tick genomes elucidate their genetic diversity and vector capacities.</title>
        <authorList>
            <person name="Jia N."/>
            <person name="Wang J."/>
            <person name="Shi W."/>
            <person name="Du L."/>
            <person name="Sun Y."/>
            <person name="Zhan W."/>
            <person name="Jiang J."/>
            <person name="Wang Q."/>
            <person name="Zhang B."/>
            <person name="Ji P."/>
            <person name="Sakyi L.B."/>
            <person name="Cui X."/>
            <person name="Yuan T."/>
            <person name="Jiang B."/>
            <person name="Yang W."/>
            <person name="Lam T.T.-Y."/>
            <person name="Chang Q."/>
            <person name="Ding S."/>
            <person name="Wang X."/>
            <person name="Zhu J."/>
            <person name="Ruan X."/>
            <person name="Zhao L."/>
            <person name="Wei J."/>
            <person name="Que T."/>
            <person name="Du C."/>
            <person name="Cheng J."/>
            <person name="Dai P."/>
            <person name="Han X."/>
            <person name="Huang E."/>
            <person name="Gao Y."/>
            <person name="Liu J."/>
            <person name="Shao H."/>
            <person name="Ye R."/>
            <person name="Li L."/>
            <person name="Wei W."/>
            <person name="Wang X."/>
            <person name="Wang C."/>
            <person name="Yang T."/>
            <person name="Huo Q."/>
            <person name="Li W."/>
            <person name="Guo W."/>
            <person name="Chen H."/>
            <person name="Zhou L."/>
            <person name="Ni X."/>
            <person name="Tian J."/>
            <person name="Zhou Y."/>
            <person name="Sheng Y."/>
            <person name="Liu T."/>
            <person name="Pan Y."/>
            <person name="Xia L."/>
            <person name="Li J."/>
            <person name="Zhao F."/>
            <person name="Cao W."/>
        </authorList>
    </citation>
    <scope>NUCLEOTIDE SEQUENCE</scope>
    <source>
        <strain evidence="1">Hyas-2018</strain>
    </source>
</reference>
<organism evidence="1 2">
    <name type="scientific">Hyalomma asiaticum</name>
    <name type="common">Tick</name>
    <dbReference type="NCBI Taxonomy" id="266040"/>
    <lineage>
        <taxon>Eukaryota</taxon>
        <taxon>Metazoa</taxon>
        <taxon>Ecdysozoa</taxon>
        <taxon>Arthropoda</taxon>
        <taxon>Chelicerata</taxon>
        <taxon>Arachnida</taxon>
        <taxon>Acari</taxon>
        <taxon>Parasitiformes</taxon>
        <taxon>Ixodida</taxon>
        <taxon>Ixodoidea</taxon>
        <taxon>Ixodidae</taxon>
        <taxon>Hyalomminae</taxon>
        <taxon>Hyalomma</taxon>
    </lineage>
</organism>
<evidence type="ECO:0000313" key="2">
    <source>
        <dbReference type="Proteomes" id="UP000821845"/>
    </source>
</evidence>
<dbReference type="Proteomes" id="UP000821845">
    <property type="component" value="Chromosome 6"/>
</dbReference>
<comment type="caution">
    <text evidence="1">The sequence shown here is derived from an EMBL/GenBank/DDBJ whole genome shotgun (WGS) entry which is preliminary data.</text>
</comment>
<accession>A0ACB7S2J8</accession>
<dbReference type="EMBL" id="CM023486">
    <property type="protein sequence ID" value="KAH6929176.1"/>
    <property type="molecule type" value="Genomic_DNA"/>
</dbReference>
<gene>
    <name evidence="1" type="ORF">HPB50_023975</name>
</gene>
<sequence>MMFYNQSSLRDLIREIVREEIQKLHNLTHTEAPTVSITEVVRDEITQALKTTPYPEYQQFPTSYAAALERSPPVVPAPAVSPRIDRPYHQQSAAVALSPPTPEAVMRPSVASSRRQQYNEAPGSPPREETSRRQNLRRTDVWHIVDRRPLCFQCGGAGHISRYCWYRDVSIISPCSVVV</sequence>
<keyword evidence="2" id="KW-1185">Reference proteome</keyword>
<evidence type="ECO:0000313" key="1">
    <source>
        <dbReference type="EMBL" id="KAH6929176.1"/>
    </source>
</evidence>
<name>A0ACB7S2J8_HYAAI</name>
<proteinExistence type="predicted"/>